<keyword evidence="4" id="KW-1185">Reference proteome</keyword>
<reference evidence="3" key="2">
    <citation type="submission" date="2015-02" db="UniProtKB">
        <authorList>
            <consortium name="EnsemblMetazoa"/>
        </authorList>
    </citation>
    <scope>IDENTIFICATION</scope>
</reference>
<feature type="compositionally biased region" description="Low complexity" evidence="1">
    <location>
        <begin position="32"/>
        <end position="61"/>
    </location>
</feature>
<accession>T1J992</accession>
<feature type="transmembrane region" description="Helical" evidence="2">
    <location>
        <begin position="235"/>
        <end position="264"/>
    </location>
</feature>
<feature type="compositionally biased region" description="Polar residues" evidence="1">
    <location>
        <begin position="19"/>
        <end position="31"/>
    </location>
</feature>
<name>T1J992_STRMM</name>
<evidence type="ECO:0000256" key="1">
    <source>
        <dbReference type="SAM" id="MobiDB-lite"/>
    </source>
</evidence>
<reference evidence="4" key="1">
    <citation type="submission" date="2011-05" db="EMBL/GenBank/DDBJ databases">
        <authorList>
            <person name="Richards S.R."/>
            <person name="Qu J."/>
            <person name="Jiang H."/>
            <person name="Jhangiani S.N."/>
            <person name="Agravi P."/>
            <person name="Goodspeed R."/>
            <person name="Gross S."/>
            <person name="Mandapat C."/>
            <person name="Jackson L."/>
            <person name="Mathew T."/>
            <person name="Pu L."/>
            <person name="Thornton R."/>
            <person name="Saada N."/>
            <person name="Wilczek-Boney K.B."/>
            <person name="Lee S."/>
            <person name="Kovar C."/>
            <person name="Wu Y."/>
            <person name="Scherer S.E."/>
            <person name="Worley K.C."/>
            <person name="Muzny D.M."/>
            <person name="Gibbs R."/>
        </authorList>
    </citation>
    <scope>NUCLEOTIDE SEQUENCE</scope>
    <source>
        <strain evidence="4">Brora</strain>
    </source>
</reference>
<dbReference type="EMBL" id="JH431971">
    <property type="status" value="NOT_ANNOTATED_CDS"/>
    <property type="molecule type" value="Genomic_DNA"/>
</dbReference>
<dbReference type="Proteomes" id="UP000014500">
    <property type="component" value="Unassembled WGS sequence"/>
</dbReference>
<sequence>MPTKDVRIWNGIVSDNVHDTSSQAASDTVRNPSSVGPKSSSTSTATSTTTESTGKSSGKSDGASRRGINTRRFPFSSGSMEMKTPPPPPTTSEPVITTVDVKRTSVFPVGWIFGSMVRDVYTAISHWILEGLSAWLLQRSFLGNVHRQVFRDLRHRMKTGPLSILVTPPPMDEISLKKTPQSSSDRDTRVKPKTVKLVEEPETELLLGGGIAPPAEVTQEEPAIVDEGSSHTVQWVIFAIEVMALIPIVVIGLSLFYILAVGIYNDVQDLLRRLFGDGGNSDSTNADDPPSPLDQL</sequence>
<evidence type="ECO:0000256" key="2">
    <source>
        <dbReference type="SAM" id="Phobius"/>
    </source>
</evidence>
<keyword evidence="2" id="KW-1133">Transmembrane helix</keyword>
<dbReference type="AlphaFoldDB" id="T1J992"/>
<keyword evidence="2" id="KW-0812">Transmembrane</keyword>
<proteinExistence type="predicted"/>
<evidence type="ECO:0000313" key="3">
    <source>
        <dbReference type="EnsemblMetazoa" id="SMAR010284-PA"/>
    </source>
</evidence>
<dbReference type="HOGENOM" id="CLU_941114_0_0_1"/>
<protein>
    <submittedName>
        <fullName evidence="3">Uncharacterized protein</fullName>
    </submittedName>
</protein>
<evidence type="ECO:0000313" key="4">
    <source>
        <dbReference type="Proteomes" id="UP000014500"/>
    </source>
</evidence>
<organism evidence="3 4">
    <name type="scientific">Strigamia maritima</name>
    <name type="common">European centipede</name>
    <name type="synonym">Geophilus maritimus</name>
    <dbReference type="NCBI Taxonomy" id="126957"/>
    <lineage>
        <taxon>Eukaryota</taxon>
        <taxon>Metazoa</taxon>
        <taxon>Ecdysozoa</taxon>
        <taxon>Arthropoda</taxon>
        <taxon>Myriapoda</taxon>
        <taxon>Chilopoda</taxon>
        <taxon>Pleurostigmophora</taxon>
        <taxon>Geophilomorpha</taxon>
        <taxon>Linotaeniidae</taxon>
        <taxon>Strigamia</taxon>
    </lineage>
</organism>
<dbReference type="EnsemblMetazoa" id="SMAR010284-RA">
    <property type="protein sequence ID" value="SMAR010284-PA"/>
    <property type="gene ID" value="SMAR010284"/>
</dbReference>
<keyword evidence="2" id="KW-0472">Membrane</keyword>
<feature type="region of interest" description="Disordered" evidence="1">
    <location>
        <begin position="1"/>
        <end position="94"/>
    </location>
</feature>